<sequence>MLSASHSSNRKNYQEVCKIIKRYRKISGKNYKEEIVDDLVKMYKKRPVFVDELMNL</sequence>
<name>A0ABU1EDQ1_9CLOT</name>
<proteinExistence type="predicted"/>
<keyword evidence="2" id="KW-1185">Reference proteome</keyword>
<organism evidence="1 2">
    <name type="scientific">Clostridium aquiflavi</name>
    <dbReference type="NCBI Taxonomy" id="3073603"/>
    <lineage>
        <taxon>Bacteria</taxon>
        <taxon>Bacillati</taxon>
        <taxon>Bacillota</taxon>
        <taxon>Clostridia</taxon>
        <taxon>Eubacteriales</taxon>
        <taxon>Clostridiaceae</taxon>
        <taxon>Clostridium</taxon>
    </lineage>
</organism>
<dbReference type="RefSeq" id="WP_309556008.1">
    <property type="nucleotide sequence ID" value="NZ_JAVJAN010000005.1"/>
</dbReference>
<comment type="caution">
    <text evidence="1">The sequence shown here is derived from an EMBL/GenBank/DDBJ whole genome shotgun (WGS) entry which is preliminary data.</text>
</comment>
<dbReference type="EMBL" id="JAVJAN010000005">
    <property type="protein sequence ID" value="MDR5586408.1"/>
    <property type="molecule type" value="Genomic_DNA"/>
</dbReference>
<evidence type="ECO:0000313" key="2">
    <source>
        <dbReference type="Proteomes" id="UP001256646"/>
    </source>
</evidence>
<dbReference type="Proteomes" id="UP001256646">
    <property type="component" value="Unassembled WGS sequence"/>
</dbReference>
<accession>A0ABU1EDQ1</accession>
<protein>
    <submittedName>
        <fullName evidence="1">Uncharacterized protein</fullName>
    </submittedName>
</protein>
<reference evidence="1 2" key="1">
    <citation type="submission" date="2023-09" db="EMBL/GenBank/DDBJ databases">
        <authorList>
            <person name="Zhai L."/>
        </authorList>
    </citation>
    <scope>NUCLEOTIDE SEQUENCE [LARGE SCALE GENOMIC DNA]</scope>
    <source>
        <strain evidence="1 2">5 N-1</strain>
    </source>
</reference>
<gene>
    <name evidence="1" type="ORF">RGC78_02910</name>
</gene>
<evidence type="ECO:0000313" key="1">
    <source>
        <dbReference type="EMBL" id="MDR5586408.1"/>
    </source>
</evidence>